<evidence type="ECO:0000313" key="1">
    <source>
        <dbReference type="EMBL" id="ACD89188.1"/>
    </source>
</evidence>
<proteinExistence type="predicted"/>
<gene>
    <name evidence="1" type="ordered locus">Clim_0082</name>
</gene>
<dbReference type="KEGG" id="cli:Clim_0082"/>
<sequence length="203" mass="23782">MEMEATGKSRGEWIFHGEFDRTVTYLSDQAKILGFNPFCHKVEKTGEENIYRWHFRVTDPQNNPFDVIFYVEQSEELLVELPDHLEGIDPEELSEEMIHQYTVGKKIRWHHHPPSQPVDDPKNYLFEGKAFADMSVHPMDADRTRVHFDLKIDVRFVLYPAFCIIPEQIIRAMTNAGMSMIMQTATNRMFHCISKDFGHVQHA</sequence>
<dbReference type="RefSeq" id="WP_012465069.1">
    <property type="nucleotide sequence ID" value="NC_010803.1"/>
</dbReference>
<dbReference type="STRING" id="290315.Clim_0082"/>
<dbReference type="OrthoDB" id="597386at2"/>
<dbReference type="AlphaFoldDB" id="B3EE54"/>
<evidence type="ECO:0000313" key="2">
    <source>
        <dbReference type="Proteomes" id="UP000008841"/>
    </source>
</evidence>
<evidence type="ECO:0008006" key="3">
    <source>
        <dbReference type="Google" id="ProtNLM"/>
    </source>
</evidence>
<reference evidence="1 2" key="1">
    <citation type="submission" date="2008-05" db="EMBL/GenBank/DDBJ databases">
        <title>Complete sequence of Chlorobium limicola DSM 245.</title>
        <authorList>
            <consortium name="US DOE Joint Genome Institute"/>
            <person name="Lucas S."/>
            <person name="Copeland A."/>
            <person name="Lapidus A."/>
            <person name="Glavina del Rio T."/>
            <person name="Dalin E."/>
            <person name="Tice H."/>
            <person name="Bruce D."/>
            <person name="Goodwin L."/>
            <person name="Pitluck S."/>
            <person name="Schmutz J."/>
            <person name="Larimer F."/>
            <person name="Land M."/>
            <person name="Hauser L."/>
            <person name="Kyrpides N."/>
            <person name="Ovchinnikova G."/>
            <person name="Zhao F."/>
            <person name="Li T."/>
            <person name="Liu Z."/>
            <person name="Overmann J."/>
            <person name="Bryant D.A."/>
            <person name="Richardson P."/>
        </authorList>
    </citation>
    <scope>NUCLEOTIDE SEQUENCE [LARGE SCALE GENOMIC DNA]</scope>
    <source>
        <strain evidence="2">DSM 245 / NBRC 103803 / 6330</strain>
    </source>
</reference>
<dbReference type="HOGENOM" id="CLU_1346900_0_0_10"/>
<dbReference type="EMBL" id="CP001097">
    <property type="protein sequence ID" value="ACD89188.1"/>
    <property type="molecule type" value="Genomic_DNA"/>
</dbReference>
<organism evidence="1 2">
    <name type="scientific">Chlorobium limicola (strain DSM 245 / NBRC 103803 / 6330)</name>
    <dbReference type="NCBI Taxonomy" id="290315"/>
    <lineage>
        <taxon>Bacteria</taxon>
        <taxon>Pseudomonadati</taxon>
        <taxon>Chlorobiota</taxon>
        <taxon>Chlorobiia</taxon>
        <taxon>Chlorobiales</taxon>
        <taxon>Chlorobiaceae</taxon>
        <taxon>Chlorobium/Pelodictyon group</taxon>
        <taxon>Chlorobium</taxon>
    </lineage>
</organism>
<dbReference type="eggNOG" id="ENOG502ZCKU">
    <property type="taxonomic scope" value="Bacteria"/>
</dbReference>
<accession>B3EE54</accession>
<dbReference type="Proteomes" id="UP000008841">
    <property type="component" value="Chromosome"/>
</dbReference>
<name>B3EE54_CHLL2</name>
<protein>
    <recommendedName>
        <fullName evidence="3">DUF1997 domain-containing protein</fullName>
    </recommendedName>
</protein>